<dbReference type="InterPro" id="IPR005540">
    <property type="entry name" value="KNOX1"/>
</dbReference>
<proteinExistence type="inferred from homology"/>
<evidence type="ECO:0000313" key="12">
    <source>
        <dbReference type="Proteomes" id="UP000886520"/>
    </source>
</evidence>
<dbReference type="PROSITE" id="PS51213">
    <property type="entry name" value="ELK"/>
    <property type="match status" value="1"/>
</dbReference>
<dbReference type="GO" id="GO:0006355">
    <property type="term" value="P:regulation of DNA-templated transcription"/>
    <property type="evidence" value="ECO:0007669"/>
    <property type="project" value="InterPro"/>
</dbReference>
<dbReference type="GO" id="GO:0003677">
    <property type="term" value="F:DNA binding"/>
    <property type="evidence" value="ECO:0007669"/>
    <property type="project" value="UniProtKB-UniRule"/>
</dbReference>
<keyword evidence="7" id="KW-0175">Coiled coil</keyword>
<dbReference type="InterPro" id="IPR008422">
    <property type="entry name" value="KN_HD"/>
</dbReference>
<name>A0A9D4Z451_ADICA</name>
<dbReference type="Gene3D" id="1.10.10.60">
    <property type="entry name" value="Homeodomain-like"/>
    <property type="match status" value="1"/>
</dbReference>
<evidence type="ECO:0000256" key="7">
    <source>
        <dbReference type="SAM" id="Coils"/>
    </source>
</evidence>
<evidence type="ECO:0000256" key="6">
    <source>
        <dbReference type="PROSITE-ProRule" id="PRU00559"/>
    </source>
</evidence>
<keyword evidence="2 5" id="KW-0238">DNA-binding</keyword>
<dbReference type="Proteomes" id="UP000886520">
    <property type="component" value="Chromosome 24"/>
</dbReference>
<dbReference type="InterPro" id="IPR009057">
    <property type="entry name" value="Homeodomain-like_sf"/>
</dbReference>
<dbReference type="AlphaFoldDB" id="A0A9D4Z451"/>
<comment type="caution">
    <text evidence="11">The sequence shown here is derived from an EMBL/GenBank/DDBJ whole genome shotgun (WGS) entry which is preliminary data.</text>
</comment>
<feature type="region of interest" description="Disordered" evidence="8">
    <location>
        <begin position="403"/>
        <end position="430"/>
    </location>
</feature>
<comment type="similarity">
    <text evidence="6">Belongs to the TALE/KNOX homeobox family.</text>
</comment>
<dbReference type="Pfam" id="PF05920">
    <property type="entry name" value="Homeobox_KN"/>
    <property type="match status" value="1"/>
</dbReference>
<dbReference type="InterPro" id="IPR005541">
    <property type="entry name" value="KNOX2"/>
</dbReference>
<dbReference type="InterPro" id="IPR001356">
    <property type="entry name" value="HD"/>
</dbReference>
<evidence type="ECO:0000256" key="4">
    <source>
        <dbReference type="ARBA" id="ARBA00023242"/>
    </source>
</evidence>
<keyword evidence="12" id="KW-1185">Reference proteome</keyword>
<evidence type="ECO:0000256" key="8">
    <source>
        <dbReference type="SAM" id="MobiDB-lite"/>
    </source>
</evidence>
<reference evidence="11" key="1">
    <citation type="submission" date="2021-01" db="EMBL/GenBank/DDBJ databases">
        <title>Adiantum capillus-veneris genome.</title>
        <authorList>
            <person name="Fang Y."/>
            <person name="Liao Q."/>
        </authorList>
    </citation>
    <scope>NUCLEOTIDE SEQUENCE</scope>
    <source>
        <strain evidence="11">H3</strain>
        <tissue evidence="11">Leaf</tissue>
    </source>
</reference>
<dbReference type="EMBL" id="JABFUD020000024">
    <property type="protein sequence ID" value="KAI5060564.1"/>
    <property type="molecule type" value="Genomic_DNA"/>
</dbReference>
<evidence type="ECO:0000256" key="3">
    <source>
        <dbReference type="ARBA" id="ARBA00023155"/>
    </source>
</evidence>
<evidence type="ECO:0000256" key="2">
    <source>
        <dbReference type="ARBA" id="ARBA00023125"/>
    </source>
</evidence>
<dbReference type="GO" id="GO:0005634">
    <property type="term" value="C:nucleus"/>
    <property type="evidence" value="ECO:0007669"/>
    <property type="project" value="UniProtKB-SubCell"/>
</dbReference>
<feature type="domain" description="Homeobox" evidence="9">
    <location>
        <begin position="339"/>
        <end position="402"/>
    </location>
</feature>
<feature type="domain" description="ELK" evidence="10">
    <location>
        <begin position="319"/>
        <end position="339"/>
    </location>
</feature>
<dbReference type="InterPro" id="IPR005539">
    <property type="entry name" value="ELK_dom"/>
</dbReference>
<evidence type="ECO:0000313" key="11">
    <source>
        <dbReference type="EMBL" id="KAI5060564.1"/>
    </source>
</evidence>
<accession>A0A9D4Z451</accession>
<dbReference type="SMART" id="SM01256">
    <property type="entry name" value="KNOX2"/>
    <property type="match status" value="1"/>
</dbReference>
<gene>
    <name evidence="11" type="ORF">GOP47_0024984</name>
</gene>
<sequence length="458" mass="50995">MDANDDVANEHVINAHANVVSGESAAPRSEEHALVEITPARGLMMTSISGNAAAAADDMVSTSTWAPNPSTTARLKWCGCLASSPCSHFANYYNSSSSTQPQYCQYSYSSWLPNSGMHHPTSNYTGVRLHPIQQYLNSQHDLKKLSKLKAQIVAHPMYDQLLSAHVACLRVATPVDHLQTIEAQLSTNVHLVAARYKSFLGSDELIQCPEDKEKLDRFMANYIVFLHSFKEQLHEHVRVQAMDAVMSCWEIEKAFVSLTGVSPGEGSGTTMSDDEDDRVNTFVDNINSLDFLEGMDSLGLGPLLPTESERSLMERVRLELKSELKQGYKNRIADVREEILRKRRAGKLPSETTAILKKWWNAHSKWPYPTEDEKARLVQETGLELKQINNWFINQRKRNWHSHASTTSTNLPTKNEASTSGGQSSSNISLSLNCEGDKIQNHSQDASQPAMSSFGETL</sequence>
<dbReference type="Pfam" id="PF03791">
    <property type="entry name" value="KNOX2"/>
    <property type="match status" value="1"/>
</dbReference>
<feature type="coiled-coil region" evidence="7">
    <location>
        <begin position="318"/>
        <end position="345"/>
    </location>
</feature>
<dbReference type="SMART" id="SM01188">
    <property type="entry name" value="ELK"/>
    <property type="match status" value="1"/>
</dbReference>
<dbReference type="CDD" id="cd00086">
    <property type="entry name" value="homeodomain"/>
    <property type="match status" value="1"/>
</dbReference>
<dbReference type="PROSITE" id="PS50071">
    <property type="entry name" value="HOMEOBOX_2"/>
    <property type="match status" value="1"/>
</dbReference>
<keyword evidence="4 5" id="KW-0539">Nucleus</keyword>
<protein>
    <submittedName>
        <fullName evidence="11">Uncharacterized protein</fullName>
    </submittedName>
</protein>
<dbReference type="SMART" id="SM00389">
    <property type="entry name" value="HOX"/>
    <property type="match status" value="1"/>
</dbReference>
<evidence type="ECO:0000259" key="9">
    <source>
        <dbReference type="PROSITE" id="PS50071"/>
    </source>
</evidence>
<dbReference type="SMART" id="SM01255">
    <property type="entry name" value="KNOX1"/>
    <property type="match status" value="1"/>
</dbReference>
<evidence type="ECO:0000256" key="1">
    <source>
        <dbReference type="ARBA" id="ARBA00004123"/>
    </source>
</evidence>
<dbReference type="SUPFAM" id="SSF46689">
    <property type="entry name" value="Homeodomain-like"/>
    <property type="match status" value="1"/>
</dbReference>
<feature type="compositionally biased region" description="Polar residues" evidence="8">
    <location>
        <begin position="403"/>
        <end position="417"/>
    </location>
</feature>
<dbReference type="Pfam" id="PF03790">
    <property type="entry name" value="KNOX1"/>
    <property type="match status" value="1"/>
</dbReference>
<feature type="compositionally biased region" description="Low complexity" evidence="8">
    <location>
        <begin position="418"/>
        <end position="430"/>
    </location>
</feature>
<organism evidence="11 12">
    <name type="scientific">Adiantum capillus-veneris</name>
    <name type="common">Maidenhair fern</name>
    <dbReference type="NCBI Taxonomy" id="13818"/>
    <lineage>
        <taxon>Eukaryota</taxon>
        <taxon>Viridiplantae</taxon>
        <taxon>Streptophyta</taxon>
        <taxon>Embryophyta</taxon>
        <taxon>Tracheophyta</taxon>
        <taxon>Polypodiopsida</taxon>
        <taxon>Polypodiidae</taxon>
        <taxon>Polypodiales</taxon>
        <taxon>Pteridineae</taxon>
        <taxon>Pteridaceae</taxon>
        <taxon>Vittarioideae</taxon>
        <taxon>Adiantum</taxon>
    </lineage>
</organism>
<evidence type="ECO:0000256" key="5">
    <source>
        <dbReference type="PROSITE-ProRule" id="PRU00108"/>
    </source>
</evidence>
<evidence type="ECO:0000259" key="10">
    <source>
        <dbReference type="PROSITE" id="PS51213"/>
    </source>
</evidence>
<dbReference type="OrthoDB" id="10056939at2759"/>
<dbReference type="InterPro" id="IPR050224">
    <property type="entry name" value="TALE_homeobox"/>
</dbReference>
<feature type="DNA-binding region" description="Homeobox; TALE-type" evidence="5">
    <location>
        <begin position="340"/>
        <end position="403"/>
    </location>
</feature>
<keyword evidence="3 5" id="KW-0371">Homeobox</keyword>
<dbReference type="PANTHER" id="PTHR11850">
    <property type="entry name" value="HOMEOBOX PROTEIN TRANSCRIPTION FACTORS"/>
    <property type="match status" value="1"/>
</dbReference>
<comment type="subcellular location">
    <subcellularLocation>
        <location evidence="1 5">Nucleus</location>
    </subcellularLocation>
</comment>